<organism evidence="7 8">
    <name type="scientific">Saprolegnia diclina (strain VS20)</name>
    <dbReference type="NCBI Taxonomy" id="1156394"/>
    <lineage>
        <taxon>Eukaryota</taxon>
        <taxon>Sar</taxon>
        <taxon>Stramenopiles</taxon>
        <taxon>Oomycota</taxon>
        <taxon>Saprolegniomycetes</taxon>
        <taxon>Saprolegniales</taxon>
        <taxon>Saprolegniaceae</taxon>
        <taxon>Saprolegnia</taxon>
    </lineage>
</organism>
<dbReference type="PANTHER" id="PTHR11706:SF33">
    <property type="entry name" value="NATURAL RESISTANCE-ASSOCIATED MACROPHAGE PROTEIN 2"/>
    <property type="match status" value="1"/>
</dbReference>
<evidence type="ECO:0008006" key="9">
    <source>
        <dbReference type="Google" id="ProtNLM"/>
    </source>
</evidence>
<evidence type="ECO:0000256" key="4">
    <source>
        <dbReference type="ARBA" id="ARBA00022989"/>
    </source>
</evidence>
<dbReference type="InParanoid" id="T0PYU4"/>
<protein>
    <recommendedName>
        <fullName evidence="9">Manganese transporter</fullName>
    </recommendedName>
</protein>
<evidence type="ECO:0000256" key="2">
    <source>
        <dbReference type="ARBA" id="ARBA00022448"/>
    </source>
</evidence>
<dbReference type="OrthoDB" id="409173at2759"/>
<evidence type="ECO:0000313" key="7">
    <source>
        <dbReference type="EMBL" id="EQC27406.1"/>
    </source>
</evidence>
<dbReference type="GO" id="GO:0005886">
    <property type="term" value="C:plasma membrane"/>
    <property type="evidence" value="ECO:0007669"/>
    <property type="project" value="TreeGrafter"/>
</dbReference>
<comment type="subcellular location">
    <subcellularLocation>
        <location evidence="1">Membrane</location>
        <topology evidence="1">Multi-pass membrane protein</topology>
    </subcellularLocation>
</comment>
<evidence type="ECO:0000256" key="3">
    <source>
        <dbReference type="ARBA" id="ARBA00022692"/>
    </source>
</evidence>
<dbReference type="AlphaFoldDB" id="T0PYU4"/>
<dbReference type="GO" id="GO:0015086">
    <property type="term" value="F:cadmium ion transmembrane transporter activity"/>
    <property type="evidence" value="ECO:0007669"/>
    <property type="project" value="TreeGrafter"/>
</dbReference>
<proteinExistence type="predicted"/>
<dbReference type="NCBIfam" id="NF037982">
    <property type="entry name" value="Nramp_1"/>
    <property type="match status" value="1"/>
</dbReference>
<feature type="transmembrane region" description="Helical" evidence="6">
    <location>
        <begin position="405"/>
        <end position="423"/>
    </location>
</feature>
<evidence type="ECO:0000313" key="8">
    <source>
        <dbReference type="Proteomes" id="UP000030762"/>
    </source>
</evidence>
<feature type="transmembrane region" description="Helical" evidence="6">
    <location>
        <begin position="376"/>
        <end position="399"/>
    </location>
</feature>
<accession>T0PYU4</accession>
<feature type="transmembrane region" description="Helical" evidence="6">
    <location>
        <begin position="203"/>
        <end position="223"/>
    </location>
</feature>
<evidence type="ECO:0000256" key="1">
    <source>
        <dbReference type="ARBA" id="ARBA00004141"/>
    </source>
</evidence>
<feature type="transmembrane region" description="Helical" evidence="6">
    <location>
        <begin position="290"/>
        <end position="318"/>
    </location>
</feature>
<dbReference type="RefSeq" id="XP_008619106.1">
    <property type="nucleotide sequence ID" value="XM_008620884.1"/>
</dbReference>
<dbReference type="OMA" id="PHTIYLG"/>
<reference evidence="7 8" key="1">
    <citation type="submission" date="2012-04" db="EMBL/GenBank/DDBJ databases">
        <title>The Genome Sequence of Saprolegnia declina VS20.</title>
        <authorList>
            <consortium name="The Broad Institute Genome Sequencing Platform"/>
            <person name="Russ C."/>
            <person name="Nusbaum C."/>
            <person name="Tyler B."/>
            <person name="van West P."/>
            <person name="Dieguez-Uribeondo J."/>
            <person name="de Bruijn I."/>
            <person name="Tripathy S."/>
            <person name="Jiang R."/>
            <person name="Young S.K."/>
            <person name="Zeng Q."/>
            <person name="Gargeya S."/>
            <person name="Fitzgerald M."/>
            <person name="Haas B."/>
            <person name="Abouelleil A."/>
            <person name="Alvarado L."/>
            <person name="Arachchi H.M."/>
            <person name="Berlin A."/>
            <person name="Chapman S.B."/>
            <person name="Goldberg J."/>
            <person name="Griggs A."/>
            <person name="Gujja S."/>
            <person name="Hansen M."/>
            <person name="Howarth C."/>
            <person name="Imamovic A."/>
            <person name="Larimer J."/>
            <person name="McCowen C."/>
            <person name="Montmayeur A."/>
            <person name="Murphy C."/>
            <person name="Neiman D."/>
            <person name="Pearson M."/>
            <person name="Priest M."/>
            <person name="Roberts A."/>
            <person name="Saif S."/>
            <person name="Shea T."/>
            <person name="Sisk P."/>
            <person name="Sykes S."/>
            <person name="Wortman J."/>
            <person name="Nusbaum C."/>
            <person name="Birren B."/>
        </authorList>
    </citation>
    <scope>NUCLEOTIDE SEQUENCE [LARGE SCALE GENOMIC DNA]</scope>
    <source>
        <strain evidence="7 8">VS20</strain>
    </source>
</reference>
<dbReference type="InterPro" id="IPR001046">
    <property type="entry name" value="NRAMP_fam"/>
</dbReference>
<dbReference type="Pfam" id="PF01566">
    <property type="entry name" value="Nramp"/>
    <property type="match status" value="1"/>
</dbReference>
<keyword evidence="3 6" id="KW-0812">Transmembrane</keyword>
<dbReference type="GO" id="GO:0034755">
    <property type="term" value="P:iron ion transmembrane transport"/>
    <property type="evidence" value="ECO:0007669"/>
    <property type="project" value="TreeGrafter"/>
</dbReference>
<feature type="transmembrane region" description="Helical" evidence="6">
    <location>
        <begin position="168"/>
        <end position="191"/>
    </location>
</feature>
<dbReference type="GO" id="GO:0005384">
    <property type="term" value="F:manganese ion transmembrane transporter activity"/>
    <property type="evidence" value="ECO:0007669"/>
    <property type="project" value="TreeGrafter"/>
</dbReference>
<dbReference type="GeneID" id="19955459"/>
<dbReference type="Proteomes" id="UP000030762">
    <property type="component" value="Unassembled WGS sequence"/>
</dbReference>
<feature type="transmembrane region" description="Helical" evidence="6">
    <location>
        <begin position="99"/>
        <end position="117"/>
    </location>
</feature>
<name>T0PYU4_SAPDV</name>
<feature type="transmembrane region" description="Helical" evidence="6">
    <location>
        <begin position="243"/>
        <end position="262"/>
    </location>
</feature>
<keyword evidence="4 6" id="KW-1133">Transmembrane helix</keyword>
<keyword evidence="8" id="KW-1185">Reference proteome</keyword>
<dbReference type="NCBIfam" id="TIGR01197">
    <property type="entry name" value="nramp"/>
    <property type="match status" value="1"/>
</dbReference>
<keyword evidence="2" id="KW-0813">Transport</keyword>
<dbReference type="eggNOG" id="KOG1291">
    <property type="taxonomic scope" value="Eukaryota"/>
</dbReference>
<dbReference type="PRINTS" id="PR00447">
    <property type="entry name" value="NATRESASSCMP"/>
</dbReference>
<keyword evidence="5 6" id="KW-0472">Membrane</keyword>
<dbReference type="EMBL" id="JH767208">
    <property type="protein sequence ID" value="EQC27406.1"/>
    <property type="molecule type" value="Genomic_DNA"/>
</dbReference>
<feature type="transmembrane region" description="Helical" evidence="6">
    <location>
        <begin position="435"/>
        <end position="461"/>
    </location>
</feature>
<dbReference type="VEuPathDB" id="FungiDB:SDRG_14732"/>
<gene>
    <name evidence="7" type="ORF">SDRG_14732</name>
</gene>
<evidence type="ECO:0000256" key="6">
    <source>
        <dbReference type="SAM" id="Phobius"/>
    </source>
</evidence>
<dbReference type="PANTHER" id="PTHR11706">
    <property type="entry name" value="SOLUTE CARRIER PROTEIN FAMILY 11 MEMBER"/>
    <property type="match status" value="1"/>
</dbReference>
<dbReference type="STRING" id="1156394.T0PYU4"/>
<sequence>MREIVTQPPSPSQDPSHVHDVLPSPAYAVLQSPATLVKTPSHDASTVLDIKETPRPPKSFCQKLLPALSSAFVTSIAYIDPGSMASNIEGGAEYGLTLLWVILCSSLIAMLFQILSAKLGLASGKSLPQVTRDAWPNWVVYVCWFVAEVSVVTCDVSEFIGAAVAYKLLFGIPLAWGGVLTGFTTLALLLVHNAKAAYFEAAIFAFVSMIVVCYIVETALSSVDWPQVAYHTFVPSFDGPGSVVNAVGIVGATVTPYAIFLHSELTKGRHERGVAGETILPPLKFEIAGIAIALGVAAIVNIAMLTMSASTFYVAGYADLDVMENAYKTLEPLLGKAASVIFGVGLLAAGISSSAVGTLAGQVIMGGFTSFHLSMWLRWAITVTPCLVILFCGFSPTSVLMVCNVVGSFCVPFCLVPVVVFTSQRSIMGEWTNSTFMVCLTSFLTLFVIGLDVYLVVTLFLPST</sequence>
<feature type="transmembrane region" description="Helical" evidence="6">
    <location>
        <begin position="338"/>
        <end position="364"/>
    </location>
</feature>
<evidence type="ECO:0000256" key="5">
    <source>
        <dbReference type="ARBA" id="ARBA00023136"/>
    </source>
</evidence>